<dbReference type="UniPathway" id="UPA00204"/>
<keyword evidence="8" id="KW-0378">Hydrolase</keyword>
<dbReference type="AlphaFoldDB" id="A0A261Y5Q3"/>
<comment type="catalytic activity">
    <reaction evidence="5 8">
        <text>an N-terminal (5-L-glutamyl)-[peptide] + an alpha-amino acid = 5-L-glutamyl amino acid + an N-terminal L-alpha-aminoacyl-[peptide]</text>
        <dbReference type="Rhea" id="RHEA:23904"/>
        <dbReference type="Rhea" id="RHEA-COMP:9780"/>
        <dbReference type="Rhea" id="RHEA-COMP:9795"/>
        <dbReference type="ChEBI" id="CHEBI:77644"/>
        <dbReference type="ChEBI" id="CHEBI:78597"/>
        <dbReference type="ChEBI" id="CHEBI:78599"/>
        <dbReference type="ChEBI" id="CHEBI:78608"/>
        <dbReference type="EC" id="2.3.2.2"/>
    </reaction>
</comment>
<dbReference type="PANTHER" id="PTHR11686:SF9">
    <property type="entry name" value="RE13973P"/>
    <property type="match status" value="1"/>
</dbReference>
<dbReference type="GO" id="GO:0006805">
    <property type="term" value="P:xenobiotic metabolic process"/>
    <property type="evidence" value="ECO:0007669"/>
    <property type="project" value="EnsemblFungi"/>
</dbReference>
<dbReference type="FunFam" id="1.10.246.130:FF:000001">
    <property type="entry name" value="Gamma-glutamyltransferase 5 isoform 1"/>
    <property type="match status" value="1"/>
</dbReference>
<dbReference type="GO" id="GO:0005886">
    <property type="term" value="C:plasma membrane"/>
    <property type="evidence" value="ECO:0007669"/>
    <property type="project" value="TreeGrafter"/>
</dbReference>
<dbReference type="EC" id="2.3.2.2" evidence="8"/>
<dbReference type="InterPro" id="IPR043138">
    <property type="entry name" value="GGT_lsub"/>
</dbReference>
<evidence type="ECO:0000256" key="5">
    <source>
        <dbReference type="ARBA" id="ARBA00047417"/>
    </source>
</evidence>
<comment type="caution">
    <text evidence="11">The sequence shown here is derived from an EMBL/GenBank/DDBJ whole genome shotgun (WGS) entry which is preliminary data.</text>
</comment>
<dbReference type="GO" id="GO:0036374">
    <property type="term" value="F:glutathione hydrolase activity"/>
    <property type="evidence" value="ECO:0007669"/>
    <property type="project" value="UniProtKB-UniRule"/>
</dbReference>
<comment type="pathway">
    <text evidence="3 8">Sulfur metabolism; glutathione metabolism.</text>
</comment>
<feature type="region of interest" description="Disordered" evidence="9">
    <location>
        <begin position="1"/>
        <end position="21"/>
    </location>
</feature>
<sequence length="623" mass="68119">MSDRKPSSALEQGDLNEDRRRLLDGQDADDELVNWSKPKQSASKGRWIGFGAVAVLAVAATLVSLLALNKLGYTDEKPPDRFVSPLIVAKEGAVAADVIDCSEIGVDILKDGGNAVDSAIATAICIGTIQMYSAGIGGGGFMLIRTANGTYEMIDFRESAPAAANETMFVKDPTLAQTGSLSVGVPGEIRGFQVAHERHGKLPWKRLFEPSIRLARYGWPVGAELARRLSLPILKEWLESDPEWNYIFAPNGTVLKQGDILKRDNLADTLELIANEGPDAFYKGRIAEELIEQIQAEGGILTMEDFASYEAIIREPLYGYYHGRKVVTGGVPTSGHVLLSVLNILERYNLPLDAAAHGRWSGLAMHRYAEALKFGYAFRTEMGDPGFVHNEERLEQIITKEWADLVRANITDNQTHEPDYYRPVFDNAESHGTTHLSTLDSDDMAVSLTSTVNLLFGARMMNRKNGVILNDEMDDFSIPGIPNAFELPPSEFNYVAPRKRPLSSSVPTIIERDGKFEMVLGASGGSRIITATLAAILNTLDYGMNILEAIDAPRLHHQLIPNVAQFESGIDPALVVALESRGHNVTVFDINRGVSEVQAVLRMSNGTINAASDWRKHGVAAGY</sequence>
<dbReference type="EMBL" id="MVBO01000008">
    <property type="protein sequence ID" value="OZJ05970.1"/>
    <property type="molecule type" value="Genomic_DNA"/>
</dbReference>
<dbReference type="GO" id="GO:0006751">
    <property type="term" value="P:glutathione catabolic process"/>
    <property type="evidence" value="ECO:0007669"/>
    <property type="project" value="UniProtKB-UniRule"/>
</dbReference>
<evidence type="ECO:0000256" key="6">
    <source>
        <dbReference type="PIRSR" id="PIRSR600101-1"/>
    </source>
</evidence>
<dbReference type="FunFam" id="3.60.20.40:FF:000001">
    <property type="entry name" value="Gamma-glutamyltranspeptidase 1"/>
    <property type="match status" value="1"/>
</dbReference>
<feature type="transmembrane region" description="Helical" evidence="10">
    <location>
        <begin position="47"/>
        <end position="68"/>
    </location>
</feature>
<reference evidence="11 12" key="1">
    <citation type="journal article" date="2017" name="Mycologia">
        <title>Bifiguratus adelaidae, gen. et sp. nov., a new member of Mucoromycotina in endophytic and soil-dwelling habitats.</title>
        <authorList>
            <person name="Torres-Cruz T.J."/>
            <person name="Billingsley Tobias T.L."/>
            <person name="Almatruk M."/>
            <person name="Hesse C."/>
            <person name="Kuske C.R."/>
            <person name="Desiro A."/>
            <person name="Benucci G.M."/>
            <person name="Bonito G."/>
            <person name="Stajich J.E."/>
            <person name="Dunlap C."/>
            <person name="Arnold A.E."/>
            <person name="Porras-Alfaro A."/>
        </authorList>
    </citation>
    <scope>NUCLEOTIDE SEQUENCE [LARGE SCALE GENOMIC DNA]</scope>
    <source>
        <strain evidence="11 12">AZ0501</strain>
    </source>
</reference>
<comment type="similarity">
    <text evidence="4">Belongs to the gamma-glutamyltransferase family.</text>
</comment>
<dbReference type="NCBIfam" id="TIGR00066">
    <property type="entry name" value="g_glut_trans"/>
    <property type="match status" value="1"/>
</dbReference>
<comment type="function">
    <text evidence="8">Cleaves the gamma-glutamyl peptide bond of glutathione and glutathione conjugates.</text>
</comment>
<dbReference type="PRINTS" id="PR01210">
    <property type="entry name" value="GGTRANSPTASE"/>
</dbReference>
<dbReference type="GO" id="GO:0103068">
    <property type="term" value="F:leukotriene C4 gamma-glutamyl transferase activity"/>
    <property type="evidence" value="ECO:0007669"/>
    <property type="project" value="UniProtKB-EC"/>
</dbReference>
<dbReference type="OrthoDB" id="1081007at2759"/>
<dbReference type="InterPro" id="IPR000101">
    <property type="entry name" value="GGT_peptidase"/>
</dbReference>
<evidence type="ECO:0000256" key="2">
    <source>
        <dbReference type="ARBA" id="ARBA00001089"/>
    </source>
</evidence>
<evidence type="ECO:0000256" key="9">
    <source>
        <dbReference type="SAM" id="MobiDB-lite"/>
    </source>
</evidence>
<keyword evidence="12" id="KW-1185">Reference proteome</keyword>
<evidence type="ECO:0000256" key="7">
    <source>
        <dbReference type="PIRSR" id="PIRSR600101-2"/>
    </source>
</evidence>
<evidence type="ECO:0000256" key="10">
    <source>
        <dbReference type="SAM" id="Phobius"/>
    </source>
</evidence>
<evidence type="ECO:0000313" key="11">
    <source>
        <dbReference type="EMBL" id="OZJ05970.1"/>
    </source>
</evidence>
<keyword evidence="8" id="KW-0808">Transferase</keyword>
<gene>
    <name evidence="11" type="ORF">BZG36_01253</name>
</gene>
<keyword evidence="10" id="KW-1133">Transmembrane helix</keyword>
<evidence type="ECO:0000256" key="3">
    <source>
        <dbReference type="ARBA" id="ARBA00005115"/>
    </source>
</evidence>
<feature type="binding site" evidence="7">
    <location>
        <position position="157"/>
    </location>
    <ligand>
        <name>L-glutamate</name>
        <dbReference type="ChEBI" id="CHEBI:29985"/>
    </ligand>
</feature>
<feature type="binding site" evidence="7">
    <location>
        <begin position="503"/>
        <end position="504"/>
    </location>
    <ligand>
        <name>L-glutamate</name>
        <dbReference type="ChEBI" id="CHEBI:29985"/>
    </ligand>
</feature>
<evidence type="ECO:0000256" key="4">
    <source>
        <dbReference type="ARBA" id="ARBA00009381"/>
    </source>
</evidence>
<accession>A0A261Y5Q3</accession>
<proteinExistence type="inferred from homology"/>
<dbReference type="InterPro" id="IPR043137">
    <property type="entry name" value="GGT_ssub_C"/>
</dbReference>
<evidence type="ECO:0000256" key="1">
    <source>
        <dbReference type="ARBA" id="ARBA00001049"/>
    </source>
</evidence>
<keyword evidence="10" id="KW-0472">Membrane</keyword>
<dbReference type="Pfam" id="PF01019">
    <property type="entry name" value="G_glu_transpept"/>
    <property type="match status" value="1"/>
</dbReference>
<dbReference type="Proteomes" id="UP000242875">
    <property type="component" value="Unassembled WGS sequence"/>
</dbReference>
<dbReference type="Gene3D" id="3.60.20.40">
    <property type="match status" value="1"/>
</dbReference>
<dbReference type="PANTHER" id="PTHR11686">
    <property type="entry name" value="GAMMA GLUTAMYL TRANSPEPTIDASE"/>
    <property type="match status" value="1"/>
</dbReference>
<feature type="active site" description="Nucleophile" evidence="6">
    <location>
        <position position="433"/>
    </location>
</feature>
<dbReference type="InterPro" id="IPR029055">
    <property type="entry name" value="Ntn_hydrolases_N"/>
</dbReference>
<organism evidence="11 12">
    <name type="scientific">Bifiguratus adelaidae</name>
    <dbReference type="NCBI Taxonomy" id="1938954"/>
    <lineage>
        <taxon>Eukaryota</taxon>
        <taxon>Fungi</taxon>
        <taxon>Fungi incertae sedis</taxon>
        <taxon>Mucoromycota</taxon>
        <taxon>Mucoromycotina</taxon>
        <taxon>Endogonomycetes</taxon>
        <taxon>Endogonales</taxon>
        <taxon>Endogonales incertae sedis</taxon>
        <taxon>Bifiguratus</taxon>
    </lineage>
</organism>
<dbReference type="SUPFAM" id="SSF56235">
    <property type="entry name" value="N-terminal nucleophile aminohydrolases (Ntn hydrolases)"/>
    <property type="match status" value="1"/>
</dbReference>
<evidence type="ECO:0000313" key="12">
    <source>
        <dbReference type="Proteomes" id="UP000242875"/>
    </source>
</evidence>
<evidence type="ECO:0000256" key="8">
    <source>
        <dbReference type="RuleBase" id="RU368068"/>
    </source>
</evidence>
<feature type="binding site" evidence="7">
    <location>
        <position position="525"/>
    </location>
    <ligand>
        <name>L-glutamate</name>
        <dbReference type="ChEBI" id="CHEBI:29985"/>
    </ligand>
</feature>
<dbReference type="EC" id="3.4.19.13" evidence="8"/>
<dbReference type="GO" id="GO:0000324">
    <property type="term" value="C:fungal-type vacuole"/>
    <property type="evidence" value="ECO:0007669"/>
    <property type="project" value="EnsemblFungi"/>
</dbReference>
<protein>
    <recommendedName>
        <fullName evidence="8">Glutathione hydrolase</fullName>
        <ecNumber evidence="8">2.3.2.2</ecNumber>
        <ecNumber evidence="8">3.4.19.13</ecNumber>
    </recommendedName>
    <alternativeName>
        <fullName evidence="8">Gamma-glutamyltransferase</fullName>
    </alternativeName>
    <alternativeName>
        <fullName evidence="8">Gamma-glutamyltranspeptidase</fullName>
    </alternativeName>
</protein>
<name>A0A261Y5Q3_9FUNG</name>
<keyword evidence="10" id="KW-0812">Transmembrane</keyword>
<feature type="binding site" evidence="7">
    <location>
        <position position="475"/>
    </location>
    <ligand>
        <name>L-glutamate</name>
        <dbReference type="ChEBI" id="CHEBI:29985"/>
    </ligand>
</feature>
<comment type="catalytic activity">
    <reaction evidence="2 8">
        <text>glutathione + H2O = L-cysteinylglycine + L-glutamate</text>
        <dbReference type="Rhea" id="RHEA:28807"/>
        <dbReference type="ChEBI" id="CHEBI:15377"/>
        <dbReference type="ChEBI" id="CHEBI:29985"/>
        <dbReference type="ChEBI" id="CHEBI:57925"/>
        <dbReference type="ChEBI" id="CHEBI:61694"/>
        <dbReference type="EC" id="3.4.19.13"/>
    </reaction>
</comment>
<feature type="binding site" evidence="7">
    <location>
        <begin position="451"/>
        <end position="453"/>
    </location>
    <ligand>
        <name>L-glutamate</name>
        <dbReference type="ChEBI" id="CHEBI:29985"/>
    </ligand>
</feature>
<keyword evidence="8" id="KW-0012">Acyltransferase</keyword>
<comment type="catalytic activity">
    <reaction evidence="1 8">
        <text>an S-substituted glutathione + H2O = an S-substituted L-cysteinylglycine + L-glutamate</text>
        <dbReference type="Rhea" id="RHEA:59468"/>
        <dbReference type="ChEBI" id="CHEBI:15377"/>
        <dbReference type="ChEBI" id="CHEBI:29985"/>
        <dbReference type="ChEBI" id="CHEBI:90779"/>
        <dbReference type="ChEBI" id="CHEBI:143103"/>
        <dbReference type="EC" id="3.4.19.13"/>
    </reaction>
</comment>
<dbReference type="Gene3D" id="1.10.246.130">
    <property type="match status" value="1"/>
</dbReference>